<keyword evidence="1" id="KW-0472">Membrane</keyword>
<feature type="transmembrane region" description="Helical" evidence="1">
    <location>
        <begin position="294"/>
        <end position="316"/>
    </location>
</feature>
<dbReference type="Proteomes" id="UP001211065">
    <property type="component" value="Unassembled WGS sequence"/>
</dbReference>
<keyword evidence="1" id="KW-0812">Transmembrane</keyword>
<dbReference type="InterPro" id="IPR037185">
    <property type="entry name" value="EmrE-like"/>
</dbReference>
<feature type="transmembrane region" description="Helical" evidence="1">
    <location>
        <begin position="133"/>
        <end position="155"/>
    </location>
</feature>
<dbReference type="AlphaFoldDB" id="A0AAD5U7T3"/>
<protein>
    <submittedName>
        <fullName evidence="2">Uncharacterized protein</fullName>
    </submittedName>
</protein>
<evidence type="ECO:0000313" key="3">
    <source>
        <dbReference type="Proteomes" id="UP001211065"/>
    </source>
</evidence>
<gene>
    <name evidence="2" type="ORF">HK099_000073</name>
</gene>
<accession>A0AAD5U7T3</accession>
<feature type="transmembrane region" description="Helical" evidence="1">
    <location>
        <begin position="161"/>
        <end position="178"/>
    </location>
</feature>
<keyword evidence="1" id="KW-1133">Transmembrane helix</keyword>
<dbReference type="GO" id="GO:0016020">
    <property type="term" value="C:membrane"/>
    <property type="evidence" value="ECO:0007669"/>
    <property type="project" value="TreeGrafter"/>
</dbReference>
<dbReference type="SUPFAM" id="SSF103481">
    <property type="entry name" value="Multidrug resistance efflux transporter EmrE"/>
    <property type="match status" value="1"/>
</dbReference>
<keyword evidence="3" id="KW-1185">Reference proteome</keyword>
<comment type="caution">
    <text evidence="2">The sequence shown here is derived from an EMBL/GenBank/DDBJ whole genome shotgun (WGS) entry which is preliminary data.</text>
</comment>
<feature type="transmembrane region" description="Helical" evidence="1">
    <location>
        <begin position="221"/>
        <end position="241"/>
    </location>
</feature>
<feature type="transmembrane region" description="Helical" evidence="1">
    <location>
        <begin position="269"/>
        <end position="287"/>
    </location>
</feature>
<reference evidence="2" key="1">
    <citation type="submission" date="2020-05" db="EMBL/GenBank/DDBJ databases">
        <title>Phylogenomic resolution of chytrid fungi.</title>
        <authorList>
            <person name="Stajich J.E."/>
            <person name="Amses K."/>
            <person name="Simmons R."/>
            <person name="Seto K."/>
            <person name="Myers J."/>
            <person name="Bonds A."/>
            <person name="Quandt C.A."/>
            <person name="Barry K."/>
            <person name="Liu P."/>
            <person name="Grigoriev I."/>
            <person name="Longcore J.E."/>
            <person name="James T.Y."/>
        </authorList>
    </citation>
    <scope>NUCLEOTIDE SEQUENCE</scope>
    <source>
        <strain evidence="2">JEL0476</strain>
    </source>
</reference>
<evidence type="ECO:0000256" key="1">
    <source>
        <dbReference type="SAM" id="Phobius"/>
    </source>
</evidence>
<proteinExistence type="predicted"/>
<evidence type="ECO:0000313" key="2">
    <source>
        <dbReference type="EMBL" id="KAJ3227819.1"/>
    </source>
</evidence>
<sequence length="388" mass="43519">MNSPARTTLLGSSIPSPRTIRKKMYQSKLEKAKKLRLENSFQKVLFHQFIFLFTGLISTLGAQWLNYRKAADSRSLLTVLCTYLGMILIVFLPLESSENYKSTQISLKNLSSPEEKTKSLPLPRKSGINHTGVIAVALLDVFGQIILTVGLFYIGSGLYQVIYSSVIVFASVYNRIFLKRTMDFKQWMAVITITFGLSLNALITDNKNPTMNKLQESSDQIILGFIITLVGTSIYSGVYTLNDHLMTSKQSKASPRDQCLWPLSDPDVIFAYLVLTLSALGHNVTYFELVNCTGAVATGVLQALRAVLVFFLSHFFFCDQDAHQCFTFGKGLSTFFVILGVLGFAYAKSLKLKEYKQLFSKGSEEIFLKKNDDGLTEENFFDSDEDEN</sequence>
<name>A0AAD5U7T3_9FUNG</name>
<dbReference type="EMBL" id="JADGJW010000010">
    <property type="protein sequence ID" value="KAJ3227819.1"/>
    <property type="molecule type" value="Genomic_DNA"/>
</dbReference>
<organism evidence="2 3">
    <name type="scientific">Clydaea vesicula</name>
    <dbReference type="NCBI Taxonomy" id="447962"/>
    <lineage>
        <taxon>Eukaryota</taxon>
        <taxon>Fungi</taxon>
        <taxon>Fungi incertae sedis</taxon>
        <taxon>Chytridiomycota</taxon>
        <taxon>Chytridiomycota incertae sedis</taxon>
        <taxon>Chytridiomycetes</taxon>
        <taxon>Lobulomycetales</taxon>
        <taxon>Lobulomycetaceae</taxon>
        <taxon>Clydaea</taxon>
    </lineage>
</organism>
<dbReference type="PANTHER" id="PTHR13146:SF1">
    <property type="entry name" value="SUGAR PHOSPHATE TRANSPORTER DOMAIN-CONTAINING PROTEIN"/>
    <property type="match status" value="1"/>
</dbReference>
<dbReference type="PANTHER" id="PTHR13146">
    <property type="match status" value="1"/>
</dbReference>
<feature type="transmembrane region" description="Helical" evidence="1">
    <location>
        <begin position="76"/>
        <end position="94"/>
    </location>
</feature>
<feature type="transmembrane region" description="Helical" evidence="1">
    <location>
        <begin position="328"/>
        <end position="347"/>
    </location>
</feature>
<feature type="transmembrane region" description="Helical" evidence="1">
    <location>
        <begin position="44"/>
        <end position="64"/>
    </location>
</feature>